<comment type="similarity">
    <text evidence="1">Belongs to the short-chain dehydrogenases/reductases (SDR) family.</text>
</comment>
<dbReference type="SUPFAM" id="SSF51735">
    <property type="entry name" value="NAD(P)-binding Rossmann-fold domains"/>
    <property type="match status" value="1"/>
</dbReference>
<reference evidence="3 4" key="1">
    <citation type="submission" date="2019-11" db="EMBL/GenBank/DDBJ databases">
        <title>Genome sequences of 17 halophilic strains isolated from different environments.</title>
        <authorList>
            <person name="Furrow R.E."/>
        </authorList>
    </citation>
    <scope>NUCLEOTIDE SEQUENCE [LARGE SCALE GENOMIC DNA]</scope>
    <source>
        <strain evidence="3 4">22511_23_Filter</strain>
    </source>
</reference>
<dbReference type="Pfam" id="PF13561">
    <property type="entry name" value="adh_short_C2"/>
    <property type="match status" value="1"/>
</dbReference>
<dbReference type="PANTHER" id="PTHR42760:SF40">
    <property type="entry name" value="3-OXOACYL-[ACYL-CARRIER-PROTEIN] REDUCTASE, CHLOROPLASTIC"/>
    <property type="match status" value="1"/>
</dbReference>
<evidence type="ECO:0000313" key="4">
    <source>
        <dbReference type="Proteomes" id="UP000460949"/>
    </source>
</evidence>
<name>A0A845DRT2_9BACI</name>
<evidence type="ECO:0000256" key="2">
    <source>
        <dbReference type="ARBA" id="ARBA00023002"/>
    </source>
</evidence>
<accession>A0A845DRT2</accession>
<dbReference type="EMBL" id="WMET01000001">
    <property type="protein sequence ID" value="MYL19255.1"/>
    <property type="molecule type" value="Genomic_DNA"/>
</dbReference>
<evidence type="ECO:0000256" key="1">
    <source>
        <dbReference type="ARBA" id="ARBA00006484"/>
    </source>
</evidence>
<dbReference type="Proteomes" id="UP000460949">
    <property type="component" value="Unassembled WGS sequence"/>
</dbReference>
<dbReference type="AlphaFoldDB" id="A0A845DRT2"/>
<dbReference type="CDD" id="cd05233">
    <property type="entry name" value="SDR_c"/>
    <property type="match status" value="1"/>
</dbReference>
<dbReference type="FunFam" id="3.40.50.720:FF:000173">
    <property type="entry name" value="3-oxoacyl-[acyl-carrier protein] reductase"/>
    <property type="match status" value="1"/>
</dbReference>
<dbReference type="InterPro" id="IPR002347">
    <property type="entry name" value="SDR_fam"/>
</dbReference>
<evidence type="ECO:0000313" key="3">
    <source>
        <dbReference type="EMBL" id="MYL19255.1"/>
    </source>
</evidence>
<dbReference type="PANTHER" id="PTHR42760">
    <property type="entry name" value="SHORT-CHAIN DEHYDROGENASES/REDUCTASES FAMILY MEMBER"/>
    <property type="match status" value="1"/>
</dbReference>
<dbReference type="RefSeq" id="WP_160835663.1">
    <property type="nucleotide sequence ID" value="NZ_WMET01000001.1"/>
</dbReference>
<dbReference type="PRINTS" id="PR00081">
    <property type="entry name" value="GDHRDH"/>
</dbReference>
<dbReference type="Gene3D" id="3.40.50.720">
    <property type="entry name" value="NAD(P)-binding Rossmann-like Domain"/>
    <property type="match status" value="1"/>
</dbReference>
<dbReference type="GO" id="GO:0030497">
    <property type="term" value="P:fatty acid elongation"/>
    <property type="evidence" value="ECO:0007669"/>
    <property type="project" value="TreeGrafter"/>
</dbReference>
<comment type="caution">
    <text evidence="3">The sequence shown here is derived from an EMBL/GenBank/DDBJ whole genome shotgun (WGS) entry which is preliminary data.</text>
</comment>
<dbReference type="NCBIfam" id="NF047420">
    <property type="entry name" value="EF_P_mod_YmfI"/>
    <property type="match status" value="1"/>
</dbReference>
<dbReference type="GO" id="GO:0016616">
    <property type="term" value="F:oxidoreductase activity, acting on the CH-OH group of donors, NAD or NADP as acceptor"/>
    <property type="evidence" value="ECO:0007669"/>
    <property type="project" value="TreeGrafter"/>
</dbReference>
<organism evidence="3 4">
    <name type="scientific">Halobacillus litoralis</name>
    <dbReference type="NCBI Taxonomy" id="45668"/>
    <lineage>
        <taxon>Bacteria</taxon>
        <taxon>Bacillati</taxon>
        <taxon>Bacillota</taxon>
        <taxon>Bacilli</taxon>
        <taxon>Bacillales</taxon>
        <taxon>Bacillaceae</taxon>
        <taxon>Halobacillus</taxon>
    </lineage>
</organism>
<sequence>MNRKRCLILGASGGIGEAVVHRVIEDGYAAAVQYFTNEDKIRTIQQGIPEDQWAGSFQADLSTKEGLQAFFRVLPPEWDAVVFAGGHMYSGLFQDMKEEDMDALYYVHVKSLWMTARHVLPYMIQQKQGNIAVVSSIFGTEGASMEVAYSSVKGAQNTFVKGLAQELAPSHIRVNAVAPGLIQTKMNGHLTLEDLQALENDIPMGRAGTPEEVADAVGFLLSRSSRYVTGQILHVNGGWC</sequence>
<protein>
    <submittedName>
        <fullName evidence="3">SDR family oxidoreductase</fullName>
    </submittedName>
</protein>
<dbReference type="OrthoDB" id="9803333at2"/>
<dbReference type="InterPro" id="IPR036291">
    <property type="entry name" value="NAD(P)-bd_dom_sf"/>
</dbReference>
<proteinExistence type="inferred from homology"/>
<keyword evidence="2" id="KW-0560">Oxidoreductase</keyword>
<gene>
    <name evidence="3" type="ORF">GLW04_05085</name>
</gene>